<dbReference type="AlphaFoldDB" id="A0A1I3PP93"/>
<dbReference type="RefSeq" id="WP_091700582.1">
    <property type="nucleotide sequence ID" value="NZ_BMYN01000019.1"/>
</dbReference>
<name>A0A1I3PP93_9GAMM</name>
<proteinExistence type="predicted"/>
<dbReference type="EMBL" id="FOSC01000001">
    <property type="protein sequence ID" value="SFJ23081.1"/>
    <property type="molecule type" value="Genomic_DNA"/>
</dbReference>
<evidence type="ECO:0000313" key="1">
    <source>
        <dbReference type="EMBL" id="SFJ23081.1"/>
    </source>
</evidence>
<reference evidence="1 2" key="1">
    <citation type="submission" date="2016-10" db="EMBL/GenBank/DDBJ databases">
        <authorList>
            <person name="de Groot N.N."/>
        </authorList>
    </citation>
    <scope>NUCLEOTIDE SEQUENCE [LARGE SCALE GENOMIC DNA]</scope>
    <source>
        <strain evidence="1 2">IBRC-M 10445</strain>
    </source>
</reference>
<organism evidence="1 2">
    <name type="scientific">Marinobacter persicus</name>
    <dbReference type="NCBI Taxonomy" id="930118"/>
    <lineage>
        <taxon>Bacteria</taxon>
        <taxon>Pseudomonadati</taxon>
        <taxon>Pseudomonadota</taxon>
        <taxon>Gammaproteobacteria</taxon>
        <taxon>Pseudomonadales</taxon>
        <taxon>Marinobacteraceae</taxon>
        <taxon>Marinobacter</taxon>
    </lineage>
</organism>
<dbReference type="Pfam" id="PF09720">
    <property type="entry name" value="Unstab_antitox"/>
    <property type="match status" value="1"/>
</dbReference>
<accession>A0A1I3PP93</accession>
<dbReference type="Proteomes" id="UP000199445">
    <property type="component" value="Unassembled WGS sequence"/>
</dbReference>
<protein>
    <submittedName>
        <fullName evidence="1">Putative addiction module component</fullName>
    </submittedName>
</protein>
<evidence type="ECO:0000313" key="2">
    <source>
        <dbReference type="Proteomes" id="UP000199445"/>
    </source>
</evidence>
<sequence>MDTIEKMTDLEKVQAMEQLWQSLTVNKQMPEPPEWHGEVLAKRAEAIHEGETNYTSLADLKERGPLR</sequence>
<keyword evidence="2" id="KW-1185">Reference proteome</keyword>
<dbReference type="OrthoDB" id="291542at2"/>
<dbReference type="InterPro" id="IPR013406">
    <property type="entry name" value="CHP02574_addiction_mod"/>
</dbReference>
<gene>
    <name evidence="1" type="ORF">SAMN05216429_101258</name>
</gene>